<accession>A0ABU5DPG9</accession>
<dbReference type="Proteomes" id="UP001285263">
    <property type="component" value="Unassembled WGS sequence"/>
</dbReference>
<comment type="caution">
    <text evidence="3">The sequence shown here is derived from an EMBL/GenBank/DDBJ whole genome shotgun (WGS) entry which is preliminary data.</text>
</comment>
<evidence type="ECO:0000259" key="2">
    <source>
        <dbReference type="SMART" id="SM00460"/>
    </source>
</evidence>
<proteinExistence type="predicted"/>
<dbReference type="InterPro" id="IPR002931">
    <property type="entry name" value="Transglutaminase-like"/>
</dbReference>
<gene>
    <name evidence="3" type="ORF">SNE35_27200</name>
</gene>
<dbReference type="InterPro" id="IPR038765">
    <property type="entry name" value="Papain-like_cys_pep_sf"/>
</dbReference>
<dbReference type="PANTHER" id="PTHR38339:SF1">
    <property type="entry name" value="TRANSGLUTAMINASE-LIKE DOMAIN-CONTAINING PROTEIN"/>
    <property type="match status" value="1"/>
</dbReference>
<dbReference type="SMART" id="SM00460">
    <property type="entry name" value="TGc"/>
    <property type="match status" value="1"/>
</dbReference>
<reference evidence="3 4" key="1">
    <citation type="submission" date="2023-11" db="EMBL/GenBank/DDBJ databases">
        <title>Paucibacter sp. nov., isolated from fresh soil in Korea.</title>
        <authorList>
            <person name="Le N.T.T."/>
        </authorList>
    </citation>
    <scope>NUCLEOTIDE SEQUENCE [LARGE SCALE GENOMIC DNA]</scope>
    <source>
        <strain evidence="3 4">R3-3</strain>
    </source>
</reference>
<organism evidence="3 4">
    <name type="scientific">Roseateles agri</name>
    <dbReference type="NCBI Taxonomy" id="3098619"/>
    <lineage>
        <taxon>Bacteria</taxon>
        <taxon>Pseudomonadati</taxon>
        <taxon>Pseudomonadota</taxon>
        <taxon>Betaproteobacteria</taxon>
        <taxon>Burkholderiales</taxon>
        <taxon>Sphaerotilaceae</taxon>
        <taxon>Roseateles</taxon>
    </lineage>
</organism>
<dbReference type="SUPFAM" id="SSF54001">
    <property type="entry name" value="Cysteine proteinases"/>
    <property type="match status" value="1"/>
</dbReference>
<dbReference type="EMBL" id="JAXCLA010000010">
    <property type="protein sequence ID" value="MDY0748217.1"/>
    <property type="molecule type" value="Genomic_DNA"/>
</dbReference>
<protein>
    <submittedName>
        <fullName evidence="3">Transglutaminase domain-containing protein</fullName>
    </submittedName>
</protein>
<dbReference type="InterPro" id="IPR006311">
    <property type="entry name" value="TAT_signal"/>
</dbReference>
<sequence>MSINKLSRRDLLKTTAALAAIPGAALPVFAADAPRQFAPQPGPWRTFEMTTRVDVADAQGMTRVWLPMPDIETDFQKTLSQDWRSNGGEVRIVSDTARGVRMLYAEFPASVKAPQLELVSRMQTRGRAVDWSRPVRASEDAEVLKLNLAPTELIPVDGLVKETALKAIGGARTDVDKTRAIYTWLVANAHREPTVRGCGLGDVRTMLETGNLGGKCADLNAIFVGMCRSVGVPARDLYGLRVAPSAFGYRELGGNPANLKGAQHCRAEVFLKQYGWVAMDPADVLKVMRQETPEWIKDPSVPLVAPVNKALFGSWEGNWIAYNTGHDVMLPGSSGKATLPFLMYPQGENASGRFDELSPDTFKYTISSREI</sequence>
<dbReference type="PROSITE" id="PS51318">
    <property type="entry name" value="TAT"/>
    <property type="match status" value="1"/>
</dbReference>
<keyword evidence="1" id="KW-0732">Signal</keyword>
<name>A0ABU5DPG9_9BURK</name>
<dbReference type="PANTHER" id="PTHR38339">
    <property type="entry name" value="TRANSGLUTAMINASE DOMAIN PROTEIN"/>
    <property type="match status" value="1"/>
</dbReference>
<feature type="chain" id="PRO_5046905361" evidence="1">
    <location>
        <begin position="31"/>
        <end position="371"/>
    </location>
</feature>
<dbReference type="Pfam" id="PF01841">
    <property type="entry name" value="Transglut_core"/>
    <property type="match status" value="1"/>
</dbReference>
<evidence type="ECO:0000313" key="3">
    <source>
        <dbReference type="EMBL" id="MDY0748217.1"/>
    </source>
</evidence>
<dbReference type="Gene3D" id="3.10.620.30">
    <property type="match status" value="1"/>
</dbReference>
<feature type="signal peptide" evidence="1">
    <location>
        <begin position="1"/>
        <end position="30"/>
    </location>
</feature>
<dbReference type="RefSeq" id="WP_320426190.1">
    <property type="nucleotide sequence ID" value="NZ_JAXCLA010000010.1"/>
</dbReference>
<keyword evidence="4" id="KW-1185">Reference proteome</keyword>
<evidence type="ECO:0000313" key="4">
    <source>
        <dbReference type="Proteomes" id="UP001285263"/>
    </source>
</evidence>
<feature type="domain" description="Transglutaminase-like" evidence="2">
    <location>
        <begin position="208"/>
        <end position="283"/>
    </location>
</feature>
<evidence type="ECO:0000256" key="1">
    <source>
        <dbReference type="SAM" id="SignalP"/>
    </source>
</evidence>